<reference evidence="2" key="1">
    <citation type="journal article" date="2023" name="Science">
        <title>Genome structures resolve the early diversification of teleost fishes.</title>
        <authorList>
            <person name="Parey E."/>
            <person name="Louis A."/>
            <person name="Montfort J."/>
            <person name="Bouchez O."/>
            <person name="Roques C."/>
            <person name="Iampietro C."/>
            <person name="Lluch J."/>
            <person name="Castinel A."/>
            <person name="Donnadieu C."/>
            <person name="Desvignes T."/>
            <person name="Floi Bucao C."/>
            <person name="Jouanno E."/>
            <person name="Wen M."/>
            <person name="Mejri S."/>
            <person name="Dirks R."/>
            <person name="Jansen H."/>
            <person name="Henkel C."/>
            <person name="Chen W.J."/>
            <person name="Zahm M."/>
            <person name="Cabau C."/>
            <person name="Klopp C."/>
            <person name="Thompson A.W."/>
            <person name="Robinson-Rechavi M."/>
            <person name="Braasch I."/>
            <person name="Lecointre G."/>
            <person name="Bobe J."/>
            <person name="Postlethwait J.H."/>
            <person name="Berthelot C."/>
            <person name="Roest Crollius H."/>
            <person name="Guiguen Y."/>
        </authorList>
    </citation>
    <scope>NUCLEOTIDE SEQUENCE</scope>
    <source>
        <strain evidence="2">NC1722</strain>
    </source>
</reference>
<evidence type="ECO:0000256" key="1">
    <source>
        <dbReference type="SAM" id="MobiDB-lite"/>
    </source>
</evidence>
<proteinExistence type="predicted"/>
<protein>
    <submittedName>
        <fullName evidence="2">Uncharacterized protein</fullName>
    </submittedName>
</protein>
<dbReference type="AlphaFoldDB" id="A0AAD7R9K3"/>
<dbReference type="Proteomes" id="UP001221898">
    <property type="component" value="Unassembled WGS sequence"/>
</dbReference>
<feature type="compositionally biased region" description="Polar residues" evidence="1">
    <location>
        <begin position="84"/>
        <end position="99"/>
    </location>
</feature>
<comment type="caution">
    <text evidence="2">The sequence shown here is derived from an EMBL/GenBank/DDBJ whole genome shotgun (WGS) entry which is preliminary data.</text>
</comment>
<dbReference type="EMBL" id="JAINUG010000403">
    <property type="protein sequence ID" value="KAJ8372411.1"/>
    <property type="molecule type" value="Genomic_DNA"/>
</dbReference>
<feature type="compositionally biased region" description="Basic and acidic residues" evidence="1">
    <location>
        <begin position="17"/>
        <end position="28"/>
    </location>
</feature>
<evidence type="ECO:0000313" key="3">
    <source>
        <dbReference type="Proteomes" id="UP001221898"/>
    </source>
</evidence>
<feature type="region of interest" description="Disordered" evidence="1">
    <location>
        <begin position="79"/>
        <end position="99"/>
    </location>
</feature>
<gene>
    <name evidence="2" type="ORF">AAFF_G00289860</name>
</gene>
<accession>A0AAD7R9K3</accession>
<evidence type="ECO:0000313" key="2">
    <source>
        <dbReference type="EMBL" id="KAJ8372411.1"/>
    </source>
</evidence>
<keyword evidence="3" id="KW-1185">Reference proteome</keyword>
<name>A0AAD7R9K3_9TELE</name>
<feature type="region of interest" description="Disordered" evidence="1">
    <location>
        <begin position="1"/>
        <end position="47"/>
    </location>
</feature>
<organism evidence="2 3">
    <name type="scientific">Aldrovandia affinis</name>
    <dbReference type="NCBI Taxonomy" id="143900"/>
    <lineage>
        <taxon>Eukaryota</taxon>
        <taxon>Metazoa</taxon>
        <taxon>Chordata</taxon>
        <taxon>Craniata</taxon>
        <taxon>Vertebrata</taxon>
        <taxon>Euteleostomi</taxon>
        <taxon>Actinopterygii</taxon>
        <taxon>Neopterygii</taxon>
        <taxon>Teleostei</taxon>
        <taxon>Notacanthiformes</taxon>
        <taxon>Halosauridae</taxon>
        <taxon>Aldrovandia</taxon>
    </lineage>
</organism>
<sequence length="99" mass="11596">MGLKRSHILRGDLPQDIDNRPHPHRDFRPQPQQSGQQREPPRGSEYDITSRLLTLDLEDDVYLRPIQLSVPRLNYEQAAEKPMSINTSKQWTNTPRDTH</sequence>